<feature type="compositionally biased region" description="Basic and acidic residues" evidence="1">
    <location>
        <begin position="47"/>
        <end position="56"/>
    </location>
</feature>
<dbReference type="Proteomes" id="UP001302321">
    <property type="component" value="Unassembled WGS sequence"/>
</dbReference>
<reference evidence="2" key="2">
    <citation type="submission" date="2023-05" db="EMBL/GenBank/DDBJ databases">
        <authorList>
            <consortium name="Lawrence Berkeley National Laboratory"/>
            <person name="Steindorff A."/>
            <person name="Hensen N."/>
            <person name="Bonometti L."/>
            <person name="Westerberg I."/>
            <person name="Brannstrom I.O."/>
            <person name="Guillou S."/>
            <person name="Cros-Aarteil S."/>
            <person name="Calhoun S."/>
            <person name="Haridas S."/>
            <person name="Kuo A."/>
            <person name="Mondo S."/>
            <person name="Pangilinan J."/>
            <person name="Riley R."/>
            <person name="Labutti K."/>
            <person name="Andreopoulos B."/>
            <person name="Lipzen A."/>
            <person name="Chen C."/>
            <person name="Yanf M."/>
            <person name="Daum C."/>
            <person name="Ng V."/>
            <person name="Clum A."/>
            <person name="Ohm R."/>
            <person name="Martin F."/>
            <person name="Silar P."/>
            <person name="Natvig D."/>
            <person name="Lalanne C."/>
            <person name="Gautier V."/>
            <person name="Ament-Velasquez S.L."/>
            <person name="Kruys A."/>
            <person name="Hutchinson M.I."/>
            <person name="Powell A.J."/>
            <person name="Barry K."/>
            <person name="Miller A.N."/>
            <person name="Grigoriev I.V."/>
            <person name="Debuchy R."/>
            <person name="Gladieux P."/>
            <person name="Thoren M.H."/>
            <person name="Johannesson H."/>
        </authorList>
    </citation>
    <scope>NUCLEOTIDE SEQUENCE</scope>
    <source>
        <strain evidence="2">CBS 892.96</strain>
    </source>
</reference>
<gene>
    <name evidence="2" type="ORF">QBC36DRAFT_335755</name>
</gene>
<proteinExistence type="predicted"/>
<evidence type="ECO:0000313" key="3">
    <source>
        <dbReference type="Proteomes" id="UP001302321"/>
    </source>
</evidence>
<feature type="non-terminal residue" evidence="2">
    <location>
        <position position="89"/>
    </location>
</feature>
<evidence type="ECO:0000256" key="1">
    <source>
        <dbReference type="SAM" id="MobiDB-lite"/>
    </source>
</evidence>
<reference evidence="2" key="1">
    <citation type="journal article" date="2023" name="Mol. Phylogenet. Evol.">
        <title>Genome-scale phylogeny and comparative genomics of the fungal order Sordariales.</title>
        <authorList>
            <person name="Hensen N."/>
            <person name="Bonometti L."/>
            <person name="Westerberg I."/>
            <person name="Brannstrom I.O."/>
            <person name="Guillou S."/>
            <person name="Cros-Aarteil S."/>
            <person name="Calhoun S."/>
            <person name="Haridas S."/>
            <person name="Kuo A."/>
            <person name="Mondo S."/>
            <person name="Pangilinan J."/>
            <person name="Riley R."/>
            <person name="LaButti K."/>
            <person name="Andreopoulos B."/>
            <person name="Lipzen A."/>
            <person name="Chen C."/>
            <person name="Yan M."/>
            <person name="Daum C."/>
            <person name="Ng V."/>
            <person name="Clum A."/>
            <person name="Steindorff A."/>
            <person name="Ohm R.A."/>
            <person name="Martin F."/>
            <person name="Silar P."/>
            <person name="Natvig D.O."/>
            <person name="Lalanne C."/>
            <person name="Gautier V."/>
            <person name="Ament-Velasquez S.L."/>
            <person name="Kruys A."/>
            <person name="Hutchinson M.I."/>
            <person name="Powell A.J."/>
            <person name="Barry K."/>
            <person name="Miller A.N."/>
            <person name="Grigoriev I.V."/>
            <person name="Debuchy R."/>
            <person name="Gladieux P."/>
            <person name="Hiltunen Thoren M."/>
            <person name="Johannesson H."/>
        </authorList>
    </citation>
    <scope>NUCLEOTIDE SEQUENCE</scope>
    <source>
        <strain evidence="2">CBS 892.96</strain>
    </source>
</reference>
<accession>A0AAN6W1E1</accession>
<feature type="region of interest" description="Disordered" evidence="1">
    <location>
        <begin position="1"/>
        <end position="56"/>
    </location>
</feature>
<dbReference type="AlphaFoldDB" id="A0AAN6W1E1"/>
<organism evidence="2 3">
    <name type="scientific">Triangularia setosa</name>
    <dbReference type="NCBI Taxonomy" id="2587417"/>
    <lineage>
        <taxon>Eukaryota</taxon>
        <taxon>Fungi</taxon>
        <taxon>Dikarya</taxon>
        <taxon>Ascomycota</taxon>
        <taxon>Pezizomycotina</taxon>
        <taxon>Sordariomycetes</taxon>
        <taxon>Sordariomycetidae</taxon>
        <taxon>Sordariales</taxon>
        <taxon>Podosporaceae</taxon>
        <taxon>Triangularia</taxon>
    </lineage>
</organism>
<name>A0AAN6W1E1_9PEZI</name>
<dbReference type="EMBL" id="MU866341">
    <property type="protein sequence ID" value="KAK4173475.1"/>
    <property type="molecule type" value="Genomic_DNA"/>
</dbReference>
<evidence type="ECO:0000313" key="2">
    <source>
        <dbReference type="EMBL" id="KAK4173475.1"/>
    </source>
</evidence>
<keyword evidence="3" id="KW-1185">Reference proteome</keyword>
<comment type="caution">
    <text evidence="2">The sequence shown here is derived from an EMBL/GenBank/DDBJ whole genome shotgun (WGS) entry which is preliminary data.</text>
</comment>
<protein>
    <submittedName>
        <fullName evidence="2">Uncharacterized protein</fullName>
    </submittedName>
</protein>
<sequence length="89" mass="9623">MPVATSPSALPRPSSFAKMEDRKRPASGAVDDVAPPSKRQQVNGSGKSKDDSGDMKEEAWIERARVLPGFLLASHHCSSLSLRCHCDTM</sequence>